<dbReference type="GO" id="GO:0009897">
    <property type="term" value="C:external side of plasma membrane"/>
    <property type="evidence" value="ECO:0007669"/>
    <property type="project" value="TreeGrafter"/>
</dbReference>
<dbReference type="AlphaFoldDB" id="A0AAD5XEC7"/>
<dbReference type="GO" id="GO:0046872">
    <property type="term" value="F:metal ion binding"/>
    <property type="evidence" value="ECO:0007669"/>
    <property type="project" value="UniProtKB-KW"/>
</dbReference>
<gene>
    <name evidence="8" type="ORF">HK100_002212</name>
</gene>
<protein>
    <recommendedName>
        <fullName evidence="3">adenosine deaminase</fullName>
        <ecNumber evidence="3">3.5.4.4</ecNumber>
    </recommendedName>
</protein>
<dbReference type="SUPFAM" id="SSF51556">
    <property type="entry name" value="Metallo-dependent hydrolases"/>
    <property type="match status" value="1"/>
</dbReference>
<keyword evidence="5" id="KW-0378">Hydrolase</keyword>
<keyword evidence="4" id="KW-0479">Metal-binding</keyword>
<reference evidence="8" key="1">
    <citation type="submission" date="2020-05" db="EMBL/GenBank/DDBJ databases">
        <title>Phylogenomic resolution of chytrid fungi.</title>
        <authorList>
            <person name="Stajich J.E."/>
            <person name="Amses K."/>
            <person name="Simmons R."/>
            <person name="Seto K."/>
            <person name="Myers J."/>
            <person name="Bonds A."/>
            <person name="Quandt C.A."/>
            <person name="Barry K."/>
            <person name="Liu P."/>
            <person name="Grigoriev I."/>
            <person name="Longcore J.E."/>
            <person name="James T.Y."/>
        </authorList>
    </citation>
    <scope>NUCLEOTIDE SEQUENCE</scope>
    <source>
        <strain evidence="8">JEL0513</strain>
    </source>
</reference>
<dbReference type="Gene3D" id="3.20.20.140">
    <property type="entry name" value="Metal-dependent hydrolases"/>
    <property type="match status" value="1"/>
</dbReference>
<dbReference type="GO" id="GO:0005829">
    <property type="term" value="C:cytosol"/>
    <property type="evidence" value="ECO:0007669"/>
    <property type="project" value="TreeGrafter"/>
</dbReference>
<accession>A0AAD5XEC7</accession>
<evidence type="ECO:0000256" key="2">
    <source>
        <dbReference type="ARBA" id="ARBA00006676"/>
    </source>
</evidence>
<dbReference type="Proteomes" id="UP001211907">
    <property type="component" value="Unassembled WGS sequence"/>
</dbReference>
<comment type="cofactor">
    <cofactor evidence="1">
        <name>Zn(2+)</name>
        <dbReference type="ChEBI" id="CHEBI:29105"/>
    </cofactor>
</comment>
<name>A0AAD5XEC7_9FUNG</name>
<feature type="domain" description="Adenosine deaminase" evidence="7">
    <location>
        <begin position="20"/>
        <end position="138"/>
    </location>
</feature>
<keyword evidence="6" id="KW-0862">Zinc</keyword>
<dbReference type="InterPro" id="IPR006330">
    <property type="entry name" value="Ado/ade_deaminase"/>
</dbReference>
<sequence>MTNSQHDNSEYPAEFLLRIPKTDLHCHLDGSIRLSTLIELAAAQSILLPAYTVSELKEIVFKPKYLSLEEYLECFKYTTAVLRNPDALVRVAYELAIDQFSIGVRYSPQLLAVPGVLTVEDAIEKVHEGLARACTEFNALPPVANGEEPEYKYGIILCAIRHFTKDSSPWYKAFWEMHEHEGEKRIYGLASVSLVATADKLRTNKNTPIVGVDIAGAESGFPAEDHKEAFSLAHKKFFFKTVHAGEGYGPESIFQAITDCHAERIGHGFHIFDTTNFSNPERSLESKESYVEALIQYMSSMRVCIEVCLTSNLQTLPNTLLEQHPARKMIEKKMAISLCSDNMTVSSTNVLNELKLAIHAFKLTPWQVKDITMTGFKRSFMFGDYVVKRAYNRKVIEFYDKLAKEYGVISLRNTD</sequence>
<evidence type="ECO:0000256" key="6">
    <source>
        <dbReference type="ARBA" id="ARBA00022833"/>
    </source>
</evidence>
<organism evidence="8 9">
    <name type="scientific">Physocladia obscura</name>
    <dbReference type="NCBI Taxonomy" id="109957"/>
    <lineage>
        <taxon>Eukaryota</taxon>
        <taxon>Fungi</taxon>
        <taxon>Fungi incertae sedis</taxon>
        <taxon>Chytridiomycota</taxon>
        <taxon>Chytridiomycota incertae sedis</taxon>
        <taxon>Chytridiomycetes</taxon>
        <taxon>Chytridiales</taxon>
        <taxon>Chytriomycetaceae</taxon>
        <taxon>Physocladia</taxon>
    </lineage>
</organism>
<dbReference type="GO" id="GO:0004000">
    <property type="term" value="F:adenosine deaminase activity"/>
    <property type="evidence" value="ECO:0007669"/>
    <property type="project" value="UniProtKB-ARBA"/>
</dbReference>
<evidence type="ECO:0000313" key="8">
    <source>
        <dbReference type="EMBL" id="KAJ3112799.1"/>
    </source>
</evidence>
<evidence type="ECO:0000313" key="9">
    <source>
        <dbReference type="Proteomes" id="UP001211907"/>
    </source>
</evidence>
<dbReference type="Pfam" id="PF00962">
    <property type="entry name" value="A_deaminase"/>
    <property type="match status" value="2"/>
</dbReference>
<comment type="caution">
    <text evidence="8">The sequence shown here is derived from an EMBL/GenBank/DDBJ whole genome shotgun (WGS) entry which is preliminary data.</text>
</comment>
<proteinExistence type="inferred from homology"/>
<dbReference type="InterPro" id="IPR001365">
    <property type="entry name" value="A_deaminase_dom"/>
</dbReference>
<evidence type="ECO:0000259" key="7">
    <source>
        <dbReference type="Pfam" id="PF00962"/>
    </source>
</evidence>
<dbReference type="InterPro" id="IPR032466">
    <property type="entry name" value="Metal_Hydrolase"/>
</dbReference>
<dbReference type="PANTHER" id="PTHR11409:SF43">
    <property type="entry name" value="ADENOSINE DEAMINASE"/>
    <property type="match status" value="1"/>
</dbReference>
<dbReference type="GO" id="GO:0060169">
    <property type="term" value="P:negative regulation of adenosine receptor signaling pathway"/>
    <property type="evidence" value="ECO:0007669"/>
    <property type="project" value="TreeGrafter"/>
</dbReference>
<dbReference type="GO" id="GO:0046103">
    <property type="term" value="P:inosine biosynthetic process"/>
    <property type="evidence" value="ECO:0007669"/>
    <property type="project" value="TreeGrafter"/>
</dbReference>
<dbReference type="PANTHER" id="PTHR11409">
    <property type="entry name" value="ADENOSINE DEAMINASE"/>
    <property type="match status" value="1"/>
</dbReference>
<evidence type="ECO:0000256" key="4">
    <source>
        <dbReference type="ARBA" id="ARBA00022723"/>
    </source>
</evidence>
<dbReference type="EC" id="3.5.4.4" evidence="3"/>
<dbReference type="GO" id="GO:0043103">
    <property type="term" value="P:hypoxanthine salvage"/>
    <property type="evidence" value="ECO:0007669"/>
    <property type="project" value="TreeGrafter"/>
</dbReference>
<keyword evidence="9" id="KW-1185">Reference proteome</keyword>
<dbReference type="GO" id="GO:0006154">
    <property type="term" value="P:adenosine catabolic process"/>
    <property type="evidence" value="ECO:0007669"/>
    <property type="project" value="TreeGrafter"/>
</dbReference>
<evidence type="ECO:0000256" key="3">
    <source>
        <dbReference type="ARBA" id="ARBA00012784"/>
    </source>
</evidence>
<dbReference type="EMBL" id="JADGJH010001504">
    <property type="protein sequence ID" value="KAJ3112799.1"/>
    <property type="molecule type" value="Genomic_DNA"/>
</dbReference>
<evidence type="ECO:0000256" key="5">
    <source>
        <dbReference type="ARBA" id="ARBA00022801"/>
    </source>
</evidence>
<comment type="similarity">
    <text evidence="2">Belongs to the metallo-dependent hydrolases superfamily. Adenosine and AMP deaminases family.</text>
</comment>
<feature type="domain" description="Adenosine deaminase" evidence="7">
    <location>
        <begin position="203"/>
        <end position="381"/>
    </location>
</feature>
<evidence type="ECO:0000256" key="1">
    <source>
        <dbReference type="ARBA" id="ARBA00001947"/>
    </source>
</evidence>